<dbReference type="GO" id="GO:0015658">
    <property type="term" value="F:branched-chain amino acid transmembrane transporter activity"/>
    <property type="evidence" value="ECO:0007669"/>
    <property type="project" value="InterPro"/>
</dbReference>
<dbReference type="KEGG" id="cmic:caldi_12270"/>
<dbReference type="InterPro" id="IPR001851">
    <property type="entry name" value="ABC_transp_permease"/>
</dbReference>
<organism evidence="7 8">
    <name type="scientific">Caldinitratiruptor microaerophilus</name>
    <dbReference type="NCBI Taxonomy" id="671077"/>
    <lineage>
        <taxon>Bacteria</taxon>
        <taxon>Bacillati</taxon>
        <taxon>Bacillota</taxon>
        <taxon>Clostridia</taxon>
        <taxon>Eubacteriales</taxon>
        <taxon>Symbiobacteriaceae</taxon>
        <taxon>Caldinitratiruptor</taxon>
    </lineage>
</organism>
<evidence type="ECO:0000256" key="5">
    <source>
        <dbReference type="ARBA" id="ARBA00023136"/>
    </source>
</evidence>
<evidence type="ECO:0000256" key="2">
    <source>
        <dbReference type="ARBA" id="ARBA00022475"/>
    </source>
</evidence>
<keyword evidence="5 6" id="KW-0472">Membrane</keyword>
<feature type="transmembrane region" description="Helical" evidence="6">
    <location>
        <begin position="35"/>
        <end position="57"/>
    </location>
</feature>
<keyword evidence="3 6" id="KW-0812">Transmembrane</keyword>
<dbReference type="GO" id="GO:0005886">
    <property type="term" value="C:plasma membrane"/>
    <property type="evidence" value="ECO:0007669"/>
    <property type="project" value="UniProtKB-SubCell"/>
</dbReference>
<comment type="subcellular location">
    <subcellularLocation>
        <location evidence="1">Cell membrane</location>
        <topology evidence="1">Multi-pass membrane protein</topology>
    </subcellularLocation>
</comment>
<sequence length="322" mass="34972">MGRSLRLVALAAGLGVLLTVPPALPAFWLRVLTGIWLWAALSQSWNIIGGYTGYLNFGHGAFFGIGAYVTALGMNELGLPFAATLPLGGLLTTLLAAAIGIPTLRLRGPYFAIATWAFGEMVKQVALVLEFTGGPHGIQVDSPLNDTLVYYITFGAFLLTMAVTWWLLERAPFGQKLQAIRENEMAAESLGIDTTRVKLQAFALSAFFPGVLGGIYTYWITFIHPQSVLDVSVTDQMVVMVLLGGLGTYWGPVLGAGILWLLNRVIWAYWGESVFYLVLLGLAVCAVVLYLPDGIVGLFEGRRGGRWRENARYLLRRLGVGA</sequence>
<name>A0AA35CJ42_9FIRM</name>
<reference evidence="7" key="1">
    <citation type="submission" date="2022-03" db="EMBL/GenBank/DDBJ databases">
        <title>Complete genome sequence of Caldinitratiruptor microaerophilus.</title>
        <authorList>
            <person name="Mukaiyama R."/>
            <person name="Nishiyama T."/>
            <person name="Ueda K."/>
        </authorList>
    </citation>
    <scope>NUCLEOTIDE SEQUENCE</scope>
    <source>
        <strain evidence="7">JCM 16183</strain>
    </source>
</reference>
<feature type="transmembrane region" description="Helical" evidence="6">
    <location>
        <begin position="199"/>
        <end position="219"/>
    </location>
</feature>
<dbReference type="PANTHER" id="PTHR30482:SF10">
    <property type="entry name" value="HIGH-AFFINITY BRANCHED-CHAIN AMINO ACID TRANSPORT PROTEIN BRAE"/>
    <property type="match status" value="1"/>
</dbReference>
<dbReference type="EMBL" id="AP025628">
    <property type="protein sequence ID" value="BDG60137.1"/>
    <property type="molecule type" value="Genomic_DNA"/>
</dbReference>
<dbReference type="PANTHER" id="PTHR30482">
    <property type="entry name" value="HIGH-AFFINITY BRANCHED-CHAIN AMINO ACID TRANSPORT SYSTEM PERMEASE"/>
    <property type="match status" value="1"/>
</dbReference>
<feature type="transmembrane region" description="Helical" evidence="6">
    <location>
        <begin position="239"/>
        <end position="262"/>
    </location>
</feature>
<keyword evidence="2" id="KW-1003">Cell membrane</keyword>
<evidence type="ECO:0000313" key="8">
    <source>
        <dbReference type="Proteomes" id="UP001163687"/>
    </source>
</evidence>
<protein>
    <submittedName>
        <fullName evidence="7">Branched-chain amino acid ABC transporter permease</fullName>
    </submittedName>
</protein>
<feature type="transmembrane region" description="Helical" evidence="6">
    <location>
        <begin position="274"/>
        <end position="292"/>
    </location>
</feature>
<evidence type="ECO:0000313" key="7">
    <source>
        <dbReference type="EMBL" id="BDG60137.1"/>
    </source>
</evidence>
<feature type="transmembrane region" description="Helical" evidence="6">
    <location>
        <begin position="77"/>
        <end position="101"/>
    </location>
</feature>
<dbReference type="Pfam" id="PF02653">
    <property type="entry name" value="BPD_transp_2"/>
    <property type="match status" value="1"/>
</dbReference>
<evidence type="ECO:0000256" key="6">
    <source>
        <dbReference type="SAM" id="Phobius"/>
    </source>
</evidence>
<feature type="transmembrane region" description="Helical" evidence="6">
    <location>
        <begin position="148"/>
        <end position="168"/>
    </location>
</feature>
<dbReference type="CDD" id="cd06581">
    <property type="entry name" value="TM_PBP1_LivM_like"/>
    <property type="match status" value="1"/>
</dbReference>
<dbReference type="RefSeq" id="WP_264844202.1">
    <property type="nucleotide sequence ID" value="NZ_AP025628.1"/>
</dbReference>
<dbReference type="InterPro" id="IPR043428">
    <property type="entry name" value="LivM-like"/>
</dbReference>
<keyword evidence="4 6" id="KW-1133">Transmembrane helix</keyword>
<evidence type="ECO:0000256" key="1">
    <source>
        <dbReference type="ARBA" id="ARBA00004651"/>
    </source>
</evidence>
<gene>
    <name evidence="7" type="ORF">caldi_12270</name>
</gene>
<proteinExistence type="predicted"/>
<keyword evidence="8" id="KW-1185">Reference proteome</keyword>
<evidence type="ECO:0000256" key="4">
    <source>
        <dbReference type="ARBA" id="ARBA00022989"/>
    </source>
</evidence>
<evidence type="ECO:0000256" key="3">
    <source>
        <dbReference type="ARBA" id="ARBA00022692"/>
    </source>
</evidence>
<dbReference type="AlphaFoldDB" id="A0AA35CJ42"/>
<accession>A0AA35CJ42</accession>
<dbReference type="Proteomes" id="UP001163687">
    <property type="component" value="Chromosome"/>
</dbReference>